<keyword evidence="1" id="KW-1133">Transmembrane helix</keyword>
<protein>
    <recommendedName>
        <fullName evidence="2">DUF2726 domain-containing protein</fullName>
    </recommendedName>
</protein>
<dbReference type="Proteomes" id="UP000078287">
    <property type="component" value="Unassembled WGS sequence"/>
</dbReference>
<accession>A0A178M7V8</accession>
<feature type="transmembrane region" description="Helical" evidence="1">
    <location>
        <begin position="26"/>
        <end position="48"/>
    </location>
</feature>
<dbReference type="InterPro" id="IPR024402">
    <property type="entry name" value="DUF2726"/>
</dbReference>
<evidence type="ECO:0000256" key="1">
    <source>
        <dbReference type="SAM" id="Phobius"/>
    </source>
</evidence>
<sequence length="235" mass="26077">MAIIQSRTEFFIFAIIAADAMELVPVLVALLFITIGVILLGAVTALAITSAVSKRRPSSPVIPPAQPSYPAPAPLPNLANDHAEPAAAVLDDEAWPFYAKRLLTHPEQALYYRLVQALPEYLIFSQVQLSRILGVKQGYDFWYWHNRINRMSADFVVCRKDSSIVAVIELDDRTHLDPVRQVADAKKDKALAAAGLRIIRWPTHAMPDVAAIRATVLAGEHRRVISAENERVVRL</sequence>
<gene>
    <name evidence="3" type="ORF">A6A03_17255</name>
</gene>
<evidence type="ECO:0000313" key="3">
    <source>
        <dbReference type="EMBL" id="OAN44297.1"/>
    </source>
</evidence>
<comment type="caution">
    <text evidence="3">The sequence shown here is derived from an EMBL/GenBank/DDBJ whole genome shotgun (WGS) entry which is preliminary data.</text>
</comment>
<reference evidence="3 4" key="1">
    <citation type="submission" date="2016-04" db="EMBL/GenBank/DDBJ databases">
        <title>Chloroflexus islandicus sp. nov., a thermophilic filamentous anoxygenic phototrophic bacterium from geyser Strokkur (Iceland).</title>
        <authorList>
            <person name="Gaisin V.A."/>
            <person name="Kalashnikov A.M."/>
            <person name="Sukhacheva M.V."/>
            <person name="Grouzdev D.S."/>
            <person name="Ivanov T.M."/>
            <person name="Kuznetsov B."/>
            <person name="Gorlenko V.M."/>
        </authorList>
    </citation>
    <scope>NUCLEOTIDE SEQUENCE [LARGE SCALE GENOMIC DNA]</scope>
    <source>
        <strain evidence="4">isl-2</strain>
    </source>
</reference>
<name>A0A178M7V8_9CHLR</name>
<dbReference type="EMBL" id="LWQS01000069">
    <property type="protein sequence ID" value="OAN44297.1"/>
    <property type="molecule type" value="Genomic_DNA"/>
</dbReference>
<dbReference type="RefSeq" id="WP_066789505.1">
    <property type="nucleotide sequence ID" value="NZ_LWQS01000069.1"/>
</dbReference>
<proteinExistence type="predicted"/>
<organism evidence="3 4">
    <name type="scientific">Chloroflexus islandicus</name>
    <dbReference type="NCBI Taxonomy" id="1707952"/>
    <lineage>
        <taxon>Bacteria</taxon>
        <taxon>Bacillati</taxon>
        <taxon>Chloroflexota</taxon>
        <taxon>Chloroflexia</taxon>
        <taxon>Chloroflexales</taxon>
        <taxon>Chloroflexineae</taxon>
        <taxon>Chloroflexaceae</taxon>
        <taxon>Chloroflexus</taxon>
    </lineage>
</organism>
<evidence type="ECO:0000259" key="2">
    <source>
        <dbReference type="Pfam" id="PF10881"/>
    </source>
</evidence>
<keyword evidence="4" id="KW-1185">Reference proteome</keyword>
<evidence type="ECO:0000313" key="4">
    <source>
        <dbReference type="Proteomes" id="UP000078287"/>
    </source>
</evidence>
<feature type="domain" description="DUF2726" evidence="2">
    <location>
        <begin position="100"/>
        <end position="216"/>
    </location>
</feature>
<dbReference type="Pfam" id="PF10881">
    <property type="entry name" value="DUF2726"/>
    <property type="match status" value="1"/>
</dbReference>
<keyword evidence="1" id="KW-0472">Membrane</keyword>
<dbReference type="AlphaFoldDB" id="A0A178M7V8"/>
<keyword evidence="1" id="KW-0812">Transmembrane</keyword>